<comment type="similarity">
    <text evidence="2">Belongs to the AIR synthase family.</text>
</comment>
<dbReference type="Pfam" id="PF02769">
    <property type="entry name" value="AIRS_C"/>
    <property type="match status" value="1"/>
</dbReference>
<dbReference type="Gene3D" id="3.90.650.10">
    <property type="entry name" value="PurM-like C-terminal domain"/>
    <property type="match status" value="1"/>
</dbReference>
<evidence type="ECO:0000256" key="5">
    <source>
        <dbReference type="ARBA" id="ARBA00022598"/>
    </source>
</evidence>
<dbReference type="Gene3D" id="3.30.1330.10">
    <property type="entry name" value="PurM-like, N-terminal domain"/>
    <property type="match status" value="1"/>
</dbReference>
<evidence type="ECO:0000313" key="14">
    <source>
        <dbReference type="EMBL" id="OIO15406.1"/>
    </source>
</evidence>
<evidence type="ECO:0000256" key="11">
    <source>
        <dbReference type="ARBA" id="ARBA00049057"/>
    </source>
</evidence>
<name>A0A1J4TY87_9BACT</name>
<dbReference type="AlphaFoldDB" id="A0A1J4TY87"/>
<comment type="caution">
    <text evidence="14">The sequence shown here is derived from an EMBL/GenBank/DDBJ whole genome shotgun (WGS) entry which is preliminary data.</text>
</comment>
<keyword evidence="7" id="KW-0067">ATP-binding</keyword>
<dbReference type="GO" id="GO:0005524">
    <property type="term" value="F:ATP binding"/>
    <property type="evidence" value="ECO:0007669"/>
    <property type="project" value="UniProtKB-KW"/>
</dbReference>
<dbReference type="InterPro" id="IPR036921">
    <property type="entry name" value="PurM-like_N_sf"/>
</dbReference>
<dbReference type="PANTHER" id="PTHR10520">
    <property type="entry name" value="TRIFUNCTIONAL PURINE BIOSYNTHETIC PROTEIN ADENOSINE-3-RELATED"/>
    <property type="match status" value="1"/>
</dbReference>
<comment type="catalytic activity">
    <reaction evidence="11">
        <text>2-formamido-N(1)-(5-O-phospho-beta-D-ribosyl)acetamidine + ATP = 5-amino-1-(5-phospho-beta-D-ribosyl)imidazole + ADP + phosphate + H(+)</text>
        <dbReference type="Rhea" id="RHEA:23032"/>
        <dbReference type="ChEBI" id="CHEBI:15378"/>
        <dbReference type="ChEBI" id="CHEBI:30616"/>
        <dbReference type="ChEBI" id="CHEBI:43474"/>
        <dbReference type="ChEBI" id="CHEBI:137981"/>
        <dbReference type="ChEBI" id="CHEBI:147287"/>
        <dbReference type="ChEBI" id="CHEBI:456216"/>
        <dbReference type="EC" id="6.3.3.1"/>
    </reaction>
</comment>
<dbReference type="GO" id="GO:0006189">
    <property type="term" value="P:'de novo' IMP biosynthetic process"/>
    <property type="evidence" value="ECO:0007669"/>
    <property type="project" value="UniProtKB-UniPathway"/>
</dbReference>
<dbReference type="Proteomes" id="UP000183120">
    <property type="component" value="Unassembled WGS sequence"/>
</dbReference>
<dbReference type="SUPFAM" id="SSF55326">
    <property type="entry name" value="PurM N-terminal domain-like"/>
    <property type="match status" value="1"/>
</dbReference>
<accession>A0A1J4TY87</accession>
<dbReference type="InterPro" id="IPR010918">
    <property type="entry name" value="PurM-like_C_dom"/>
</dbReference>
<gene>
    <name evidence="14" type="ORF">AUJ73_00650</name>
</gene>
<dbReference type="EC" id="6.3.3.1" evidence="3"/>
<dbReference type="InterPro" id="IPR004733">
    <property type="entry name" value="PurM_cligase"/>
</dbReference>
<protein>
    <recommendedName>
        <fullName evidence="4">Phosphoribosylformylglycinamidine cyclo-ligase</fullName>
        <ecNumber evidence="3">6.3.3.1</ecNumber>
    </recommendedName>
    <alternativeName>
        <fullName evidence="9">AIR synthase</fullName>
    </alternativeName>
    <alternativeName>
        <fullName evidence="10">AIRS</fullName>
    </alternativeName>
    <alternativeName>
        <fullName evidence="8">Phosphoribosyl-aminoimidazole synthetase</fullName>
    </alternativeName>
</protein>
<evidence type="ECO:0000256" key="6">
    <source>
        <dbReference type="ARBA" id="ARBA00022741"/>
    </source>
</evidence>
<evidence type="ECO:0000256" key="4">
    <source>
        <dbReference type="ARBA" id="ARBA00020367"/>
    </source>
</evidence>
<evidence type="ECO:0000256" key="8">
    <source>
        <dbReference type="ARBA" id="ARBA00031908"/>
    </source>
</evidence>
<keyword evidence="6" id="KW-0547">Nucleotide-binding</keyword>
<keyword evidence="5" id="KW-0436">Ligase</keyword>
<dbReference type="SUPFAM" id="SSF56042">
    <property type="entry name" value="PurM C-terminal domain-like"/>
    <property type="match status" value="1"/>
</dbReference>
<evidence type="ECO:0000256" key="3">
    <source>
        <dbReference type="ARBA" id="ARBA00013047"/>
    </source>
</evidence>
<dbReference type="Pfam" id="PF00586">
    <property type="entry name" value="AIRS"/>
    <property type="match status" value="1"/>
</dbReference>
<organism evidence="14 15">
    <name type="scientific">Candidatus Gottesmanbacteria bacterium CG1_02_37_22</name>
    <dbReference type="NCBI Taxonomy" id="1805209"/>
    <lineage>
        <taxon>Bacteria</taxon>
        <taxon>Candidatus Gottesmaniibacteriota</taxon>
    </lineage>
</organism>
<dbReference type="EMBL" id="MNUY01000010">
    <property type="protein sequence ID" value="OIO15406.1"/>
    <property type="molecule type" value="Genomic_DNA"/>
</dbReference>
<dbReference type="GO" id="GO:0004637">
    <property type="term" value="F:phosphoribosylamine-glycine ligase activity"/>
    <property type="evidence" value="ECO:0007669"/>
    <property type="project" value="TreeGrafter"/>
</dbReference>
<reference evidence="14 15" key="1">
    <citation type="journal article" date="2016" name="Environ. Microbiol.">
        <title>Genomic resolution of a cold subsurface aquifer community provides metabolic insights for novel microbes adapted to high CO concentrations.</title>
        <authorList>
            <person name="Probst A.J."/>
            <person name="Castelle C.J."/>
            <person name="Singh A."/>
            <person name="Brown C.T."/>
            <person name="Anantharaman K."/>
            <person name="Sharon I."/>
            <person name="Hug L.A."/>
            <person name="Burstein D."/>
            <person name="Emerson J.B."/>
            <person name="Thomas B.C."/>
            <person name="Banfield J.F."/>
        </authorList>
    </citation>
    <scope>NUCLEOTIDE SEQUENCE [LARGE SCALE GENOMIC DNA]</scope>
    <source>
        <strain evidence="14">CG1_02_37_22</strain>
    </source>
</reference>
<sequence>MMLTYSKSGVDYKLLDPAKRLGQIAGLKTINNVCDTGFRELSKSRGETAYILESKDCYYAFVEEGLGTKNLVADEMSKITGKTYYDAIAMDTVAAIVNDLTAVGARPLTVLAYWGVGYSEWFSDKDRLKDLVNGWKKACDQAGATWGGGETPSMSDVIKEGVINLAGASFGIIKPKKRLIIGDKLKAGDRIIILQSNGIHANGLSLARKIVKYIPGGYKARLDTGNMFGEELLKPTIIYSKFVDKLLNNNVDIHYMVNITGHGWRKLMRATQQFTYIVDTAPKIPELFTFIQKYSQLTLKEMYETFNMGGGFALISPQSEIRNIITSANKFKIKAYDAGYIKKGEKKVIINPYKIILEGKSLEVKMKV</sequence>
<dbReference type="STRING" id="1805209.AUJ73_00650"/>
<comment type="pathway">
    <text evidence="1">Purine metabolism; IMP biosynthesis via de novo pathway; 5-amino-1-(5-phospho-D-ribosyl)imidazole from N(2)-formyl-N(1)-(5-phospho-D-ribosyl)glycinamide: step 2/2.</text>
</comment>
<feature type="domain" description="PurM-like N-terminal" evidence="12">
    <location>
        <begin position="56"/>
        <end position="159"/>
    </location>
</feature>
<proteinExistence type="inferred from homology"/>
<evidence type="ECO:0000256" key="2">
    <source>
        <dbReference type="ARBA" id="ARBA00010280"/>
    </source>
</evidence>
<dbReference type="PANTHER" id="PTHR10520:SF12">
    <property type="entry name" value="TRIFUNCTIONAL PURINE BIOSYNTHETIC PROTEIN ADENOSINE-3"/>
    <property type="match status" value="1"/>
</dbReference>
<evidence type="ECO:0000256" key="1">
    <source>
        <dbReference type="ARBA" id="ARBA00004686"/>
    </source>
</evidence>
<dbReference type="UniPathway" id="UPA00074">
    <property type="reaction ID" value="UER00129"/>
</dbReference>
<dbReference type="GO" id="GO:0004641">
    <property type="term" value="F:phosphoribosylformylglycinamidine cyclo-ligase activity"/>
    <property type="evidence" value="ECO:0007669"/>
    <property type="project" value="UniProtKB-EC"/>
</dbReference>
<evidence type="ECO:0000259" key="12">
    <source>
        <dbReference type="Pfam" id="PF00586"/>
    </source>
</evidence>
<dbReference type="InterPro" id="IPR036676">
    <property type="entry name" value="PurM-like_C_sf"/>
</dbReference>
<evidence type="ECO:0000313" key="15">
    <source>
        <dbReference type="Proteomes" id="UP000183120"/>
    </source>
</evidence>
<dbReference type="GO" id="GO:0046084">
    <property type="term" value="P:adenine biosynthetic process"/>
    <property type="evidence" value="ECO:0007669"/>
    <property type="project" value="TreeGrafter"/>
</dbReference>
<feature type="domain" description="PurM-like C-terminal" evidence="13">
    <location>
        <begin position="186"/>
        <end position="348"/>
    </location>
</feature>
<evidence type="ECO:0000256" key="9">
    <source>
        <dbReference type="ARBA" id="ARBA00032931"/>
    </source>
</evidence>
<dbReference type="GO" id="GO:0005829">
    <property type="term" value="C:cytosol"/>
    <property type="evidence" value="ECO:0007669"/>
    <property type="project" value="TreeGrafter"/>
</dbReference>
<evidence type="ECO:0000256" key="10">
    <source>
        <dbReference type="ARBA" id="ARBA00033093"/>
    </source>
</evidence>
<evidence type="ECO:0000256" key="7">
    <source>
        <dbReference type="ARBA" id="ARBA00022840"/>
    </source>
</evidence>
<dbReference type="InterPro" id="IPR016188">
    <property type="entry name" value="PurM-like_N"/>
</dbReference>
<evidence type="ECO:0000259" key="13">
    <source>
        <dbReference type="Pfam" id="PF02769"/>
    </source>
</evidence>